<protein>
    <recommendedName>
        <fullName evidence="5">Purine nucleoside phosphorylase</fullName>
        <ecNumber evidence="5">2.4.2.1</ecNumber>
    </recommendedName>
    <alternativeName>
        <fullName evidence="5">Inosine-guanosine phosphorylase</fullName>
    </alternativeName>
</protein>
<dbReference type="NCBIfam" id="TIGR01697">
    <property type="entry name" value="PNPH-PUNA-XAPA"/>
    <property type="match status" value="1"/>
</dbReference>
<evidence type="ECO:0000256" key="3">
    <source>
        <dbReference type="ARBA" id="ARBA00022676"/>
    </source>
</evidence>
<dbReference type="CDD" id="cd09009">
    <property type="entry name" value="PNP-EcPNPII_like"/>
    <property type="match status" value="1"/>
</dbReference>
<dbReference type="NCBIfam" id="TIGR01700">
    <property type="entry name" value="PNPH"/>
    <property type="match status" value="1"/>
</dbReference>
<dbReference type="PANTHER" id="PTHR11904:SF9">
    <property type="entry name" value="PURINE NUCLEOSIDE PHOSPHORYLASE-RELATED"/>
    <property type="match status" value="1"/>
</dbReference>
<evidence type="ECO:0000313" key="8">
    <source>
        <dbReference type="Proteomes" id="UP001141327"/>
    </source>
</evidence>
<comment type="function">
    <text evidence="5">The purine nucleoside phosphorylases catalyze the phosphorolytic breakdown of the N-glycosidic bond in the beta-(deoxy)ribonucleoside molecules, with the formation of the corresponding free purine bases and pentose-1-phosphate.</text>
</comment>
<comment type="caution">
    <text evidence="7">The sequence shown here is derived from an EMBL/GenBank/DDBJ whole genome shotgun (WGS) entry which is preliminary data.</text>
</comment>
<evidence type="ECO:0000256" key="2">
    <source>
        <dbReference type="ARBA" id="ARBA00006751"/>
    </source>
</evidence>
<dbReference type="Proteomes" id="UP001141327">
    <property type="component" value="Unassembled WGS sequence"/>
</dbReference>
<dbReference type="NCBIfam" id="NF006054">
    <property type="entry name" value="PRK08202.1"/>
    <property type="match status" value="1"/>
</dbReference>
<gene>
    <name evidence="7" type="ORF">PAPYR_1748</name>
</gene>
<name>A0ABQ8UR69_9EUKA</name>
<dbReference type="Gene3D" id="3.40.50.1580">
    <property type="entry name" value="Nucleoside phosphorylase domain"/>
    <property type="match status" value="1"/>
</dbReference>
<dbReference type="EMBL" id="JAPMOS010000006">
    <property type="protein sequence ID" value="KAJ4461635.1"/>
    <property type="molecule type" value="Genomic_DNA"/>
</dbReference>
<dbReference type="EC" id="2.4.2.1" evidence="5"/>
<dbReference type="PIRSF" id="PIRSF000477">
    <property type="entry name" value="PurNPase"/>
    <property type="match status" value="1"/>
</dbReference>
<accession>A0ABQ8UR69</accession>
<evidence type="ECO:0000256" key="4">
    <source>
        <dbReference type="ARBA" id="ARBA00022679"/>
    </source>
</evidence>
<organism evidence="7 8">
    <name type="scientific">Paratrimastix pyriformis</name>
    <dbReference type="NCBI Taxonomy" id="342808"/>
    <lineage>
        <taxon>Eukaryota</taxon>
        <taxon>Metamonada</taxon>
        <taxon>Preaxostyla</taxon>
        <taxon>Paratrimastigidae</taxon>
        <taxon>Paratrimastix</taxon>
    </lineage>
</organism>
<evidence type="ECO:0000256" key="5">
    <source>
        <dbReference type="PIRNR" id="PIRNR000477"/>
    </source>
</evidence>
<comment type="pathway">
    <text evidence="1 5">Purine metabolism; purine nucleoside salvage.</text>
</comment>
<dbReference type="InterPro" id="IPR011270">
    <property type="entry name" value="Pur_Nuc_Pase_Ino/Guo-sp"/>
</dbReference>
<keyword evidence="3 5" id="KW-0328">Glycosyltransferase</keyword>
<dbReference type="Pfam" id="PF01048">
    <property type="entry name" value="PNP_UDP_1"/>
    <property type="match status" value="1"/>
</dbReference>
<evidence type="ECO:0000259" key="6">
    <source>
        <dbReference type="Pfam" id="PF01048"/>
    </source>
</evidence>
<dbReference type="InterPro" id="IPR000845">
    <property type="entry name" value="Nucleoside_phosphorylase_d"/>
</dbReference>
<evidence type="ECO:0000313" key="7">
    <source>
        <dbReference type="EMBL" id="KAJ4461635.1"/>
    </source>
</evidence>
<keyword evidence="4 5" id="KW-0808">Transferase</keyword>
<comment type="similarity">
    <text evidence="2 5">Belongs to the PNP/MTAP phosphorylase family.</text>
</comment>
<reference evidence="7" key="1">
    <citation type="journal article" date="2022" name="bioRxiv">
        <title>Genomics of Preaxostyla Flagellates Illuminates Evolutionary Transitions and the Path Towards Mitochondrial Loss.</title>
        <authorList>
            <person name="Novak L.V.F."/>
            <person name="Treitli S.C."/>
            <person name="Pyrih J."/>
            <person name="Halakuc P."/>
            <person name="Pipaliya S.V."/>
            <person name="Vacek V."/>
            <person name="Brzon O."/>
            <person name="Soukal P."/>
            <person name="Eme L."/>
            <person name="Dacks J.B."/>
            <person name="Karnkowska A."/>
            <person name="Elias M."/>
            <person name="Hampl V."/>
        </authorList>
    </citation>
    <scope>NUCLEOTIDE SEQUENCE</scope>
    <source>
        <strain evidence="7">RCP-MX</strain>
    </source>
</reference>
<keyword evidence="8" id="KW-1185">Reference proteome</keyword>
<dbReference type="InterPro" id="IPR035994">
    <property type="entry name" value="Nucleoside_phosphorylase_sf"/>
</dbReference>
<dbReference type="PANTHER" id="PTHR11904">
    <property type="entry name" value="METHYLTHIOADENOSINE/PURINE NUCLEOSIDE PHOSPHORYLASE"/>
    <property type="match status" value="1"/>
</dbReference>
<dbReference type="InterPro" id="IPR011268">
    <property type="entry name" value="Purine_phosphorylase"/>
</dbReference>
<feature type="domain" description="Nucleoside phosphorylase" evidence="6">
    <location>
        <begin position="32"/>
        <end position="280"/>
    </location>
</feature>
<sequence>MQTSLVENPSVAQLDETLNFLRTKYSGPAPVLGVVLGSGLSGVANAIDNKIAVPYAEIPHFVRSTVAGHAGQLLFGTLEGVPVVCMQGRFHLYEGYTAKQATYPICVMKKLGCKAVIVSNAAGCLNTSWRVGDIMLIADHINLQGQNPLIGPNPRACATSPEQCARFPDMSNCYDKELRDIVTRVASSQGTNTREGVYVALSGPSYETAAEHRFLRIIGADCVGMSTVCEVIVARHIGMKVVGLSVQTNMCMPGVATCHEEVIEAGNKAGRAMVELVKASARPILASLEKN</sequence>
<evidence type="ECO:0000256" key="1">
    <source>
        <dbReference type="ARBA" id="ARBA00005058"/>
    </source>
</evidence>
<proteinExistence type="inferred from homology"/>
<dbReference type="SUPFAM" id="SSF53167">
    <property type="entry name" value="Purine and uridine phosphorylases"/>
    <property type="match status" value="1"/>
</dbReference>